<dbReference type="PANTHER" id="PTHR43283:SF18">
    <property type="match status" value="1"/>
</dbReference>
<dbReference type="PANTHER" id="PTHR43283">
    <property type="entry name" value="BETA-LACTAMASE-RELATED"/>
    <property type="match status" value="1"/>
</dbReference>
<dbReference type="Proteomes" id="UP000184522">
    <property type="component" value="Unassembled WGS sequence"/>
</dbReference>
<protein>
    <submittedName>
        <fullName evidence="2">CubicO group peptidase, beta-lactamase class C family</fullName>
    </submittedName>
</protein>
<dbReference type="RefSeq" id="WP_073087703.1">
    <property type="nucleotide sequence ID" value="NZ_FQWS01000008.1"/>
</dbReference>
<dbReference type="InterPro" id="IPR012338">
    <property type="entry name" value="Beta-lactam/transpept-like"/>
</dbReference>
<dbReference type="Pfam" id="PF00144">
    <property type="entry name" value="Beta-lactamase"/>
    <property type="match status" value="1"/>
</dbReference>
<evidence type="ECO:0000313" key="3">
    <source>
        <dbReference type="Proteomes" id="UP000184522"/>
    </source>
</evidence>
<dbReference type="SUPFAM" id="SSF56601">
    <property type="entry name" value="beta-lactamase/transpeptidase-like"/>
    <property type="match status" value="1"/>
</dbReference>
<name>A0A1M5VXN5_9FLAO</name>
<dbReference type="OrthoDB" id="1357763at2"/>
<dbReference type="InterPro" id="IPR050789">
    <property type="entry name" value="Diverse_Enzym_Activities"/>
</dbReference>
<evidence type="ECO:0000259" key="1">
    <source>
        <dbReference type="Pfam" id="PF00144"/>
    </source>
</evidence>
<dbReference type="Gene3D" id="3.40.710.10">
    <property type="entry name" value="DD-peptidase/beta-lactamase superfamily"/>
    <property type="match status" value="1"/>
</dbReference>
<sequence>MKNGIFNVLLLIVLFLTACKNKELEPTKVQGINTGDEEIEISKLDVFLQNEMDSLKIPAISIAIINDGKIVYHRAIGVSNIETKEKIDENSIFEAASLSKPVFSFFALKMAEKSVVDLDRPLFFYLEDESMAIDDRYKSVTARMVLDHTTGFPNWRWFDPAPPEMNVQRGDFYMKAEPNTFTYSGEGYQYLARVLAHNNFVNMHELADLFKEDVASPLKMEHAYFVWDDFLYDHKVFGHKNNEVDSRSWGTGLPHQHSKILNAAGGLHTEAKSYAQFLIALMNEKGLSPSSFTQMFAEQVVLPKDHRFYLNENTKAWGLGIAIEEQNGNEYFKHGGNNGGFMSGFLINKKSKNGYVYFINCDKGKEFDKALRKLLVK</sequence>
<dbReference type="AlphaFoldDB" id="A0A1M5VXN5"/>
<evidence type="ECO:0000313" key="2">
    <source>
        <dbReference type="EMBL" id="SHH79930.1"/>
    </source>
</evidence>
<dbReference type="STRING" id="1089305.SAMN05444148_2848"/>
<keyword evidence="3" id="KW-1185">Reference proteome</keyword>
<reference evidence="3" key="1">
    <citation type="submission" date="2016-11" db="EMBL/GenBank/DDBJ databases">
        <authorList>
            <person name="Varghese N."/>
            <person name="Submissions S."/>
        </authorList>
    </citation>
    <scope>NUCLEOTIDE SEQUENCE [LARGE SCALE GENOMIC DNA]</scope>
    <source>
        <strain evidence="3">DSM 25330</strain>
    </source>
</reference>
<proteinExistence type="predicted"/>
<gene>
    <name evidence="2" type="ORF">SAMN05444148_2848</name>
</gene>
<feature type="domain" description="Beta-lactamase-related" evidence="1">
    <location>
        <begin position="48"/>
        <end position="371"/>
    </location>
</feature>
<accession>A0A1M5VXN5</accession>
<organism evidence="2 3">
    <name type="scientific">Winogradskyella jejuensis</name>
    <dbReference type="NCBI Taxonomy" id="1089305"/>
    <lineage>
        <taxon>Bacteria</taxon>
        <taxon>Pseudomonadati</taxon>
        <taxon>Bacteroidota</taxon>
        <taxon>Flavobacteriia</taxon>
        <taxon>Flavobacteriales</taxon>
        <taxon>Flavobacteriaceae</taxon>
        <taxon>Winogradskyella</taxon>
    </lineage>
</organism>
<dbReference type="EMBL" id="FQWS01000008">
    <property type="protein sequence ID" value="SHH79930.1"/>
    <property type="molecule type" value="Genomic_DNA"/>
</dbReference>
<dbReference type="PROSITE" id="PS51257">
    <property type="entry name" value="PROKAR_LIPOPROTEIN"/>
    <property type="match status" value="1"/>
</dbReference>
<dbReference type="InterPro" id="IPR001466">
    <property type="entry name" value="Beta-lactam-related"/>
</dbReference>